<dbReference type="InterPro" id="IPR016166">
    <property type="entry name" value="FAD-bd_PCMH"/>
</dbReference>
<dbReference type="PANTHER" id="PTHR13878:SF53">
    <property type="entry name" value="CYTOKININ DEHYDROGENASE 6"/>
    <property type="match status" value="1"/>
</dbReference>
<accession>A0A8S3HMH5</accession>
<keyword evidence="3" id="KW-0472">Membrane</keyword>
<feature type="transmembrane region" description="Helical" evidence="3">
    <location>
        <begin position="237"/>
        <end position="256"/>
    </location>
</feature>
<dbReference type="Proteomes" id="UP000676336">
    <property type="component" value="Unassembled WGS sequence"/>
</dbReference>
<dbReference type="Pfam" id="PF01565">
    <property type="entry name" value="FAD_binding_4"/>
    <property type="match status" value="1"/>
</dbReference>
<organism evidence="5 6">
    <name type="scientific">Rotaria magnacalcarata</name>
    <dbReference type="NCBI Taxonomy" id="392030"/>
    <lineage>
        <taxon>Eukaryota</taxon>
        <taxon>Metazoa</taxon>
        <taxon>Spiralia</taxon>
        <taxon>Gnathifera</taxon>
        <taxon>Rotifera</taxon>
        <taxon>Eurotatoria</taxon>
        <taxon>Bdelloidea</taxon>
        <taxon>Philodinida</taxon>
        <taxon>Philodinidae</taxon>
        <taxon>Rotaria</taxon>
    </lineage>
</organism>
<evidence type="ECO:0000256" key="3">
    <source>
        <dbReference type="SAM" id="Phobius"/>
    </source>
</evidence>
<feature type="transmembrane region" description="Helical" evidence="3">
    <location>
        <begin position="7"/>
        <end position="31"/>
    </location>
</feature>
<feature type="non-terminal residue" evidence="5">
    <location>
        <position position="1"/>
    </location>
</feature>
<evidence type="ECO:0000259" key="4">
    <source>
        <dbReference type="PROSITE" id="PS51387"/>
    </source>
</evidence>
<dbReference type="InterPro" id="IPR036318">
    <property type="entry name" value="FAD-bd_PCMH-like_sf"/>
</dbReference>
<feature type="domain" description="FAD-binding PCMH-type" evidence="4">
    <location>
        <begin position="84"/>
        <end position="261"/>
    </location>
</feature>
<evidence type="ECO:0000313" key="6">
    <source>
        <dbReference type="Proteomes" id="UP000676336"/>
    </source>
</evidence>
<feature type="transmembrane region" description="Helical" evidence="3">
    <location>
        <begin position="43"/>
        <end position="64"/>
    </location>
</feature>
<protein>
    <recommendedName>
        <fullName evidence="4">FAD-binding PCMH-type domain-containing protein</fullName>
    </recommendedName>
</protein>
<dbReference type="GO" id="GO:0071949">
    <property type="term" value="F:FAD binding"/>
    <property type="evidence" value="ECO:0007669"/>
    <property type="project" value="InterPro"/>
</dbReference>
<comment type="caution">
    <text evidence="5">The sequence shown here is derived from an EMBL/GenBank/DDBJ whole genome shotgun (WGS) entry which is preliminary data.</text>
</comment>
<comment type="similarity">
    <text evidence="1">Belongs to the oxygen-dependent FAD-linked oxidoreductase family.</text>
</comment>
<dbReference type="SUPFAM" id="SSF56176">
    <property type="entry name" value="FAD-binding/transporter-associated domain-like"/>
    <property type="match status" value="1"/>
</dbReference>
<name>A0A8S3HMH5_9BILA</name>
<keyword evidence="3" id="KW-1133">Transmembrane helix</keyword>
<dbReference type="InterPro" id="IPR050432">
    <property type="entry name" value="FAD-linked_Oxidoreductases_BP"/>
</dbReference>
<dbReference type="GO" id="GO:0016491">
    <property type="term" value="F:oxidoreductase activity"/>
    <property type="evidence" value="ECO:0007669"/>
    <property type="project" value="UniProtKB-KW"/>
</dbReference>
<dbReference type="PROSITE" id="PS51387">
    <property type="entry name" value="FAD_PCMH"/>
    <property type="match status" value="1"/>
</dbReference>
<evidence type="ECO:0000256" key="1">
    <source>
        <dbReference type="ARBA" id="ARBA00005466"/>
    </source>
</evidence>
<dbReference type="InterPro" id="IPR006094">
    <property type="entry name" value="Oxid_FAD_bind_N"/>
</dbReference>
<evidence type="ECO:0000256" key="2">
    <source>
        <dbReference type="ARBA" id="ARBA00023002"/>
    </source>
</evidence>
<dbReference type="AlphaFoldDB" id="A0A8S3HMH5"/>
<gene>
    <name evidence="5" type="ORF">SMN809_LOCUS69217</name>
</gene>
<evidence type="ECO:0000313" key="5">
    <source>
        <dbReference type="EMBL" id="CAF5181933.1"/>
    </source>
</evidence>
<dbReference type="PANTHER" id="PTHR13878">
    <property type="entry name" value="GULONOLACTONE OXIDASE"/>
    <property type="match status" value="1"/>
</dbReference>
<keyword evidence="3" id="KW-0812">Transmembrane</keyword>
<keyword evidence="2" id="KW-0560">Oxidoreductase</keyword>
<dbReference type="Gene3D" id="3.30.465.10">
    <property type="match status" value="1"/>
</dbReference>
<proteinExistence type="inferred from homology"/>
<reference evidence="5" key="1">
    <citation type="submission" date="2021-02" db="EMBL/GenBank/DDBJ databases">
        <authorList>
            <person name="Nowell W R."/>
        </authorList>
    </citation>
    <scope>NUCLEOTIDE SEQUENCE</scope>
</reference>
<sequence>MKIFGKYFSITIPTPLSLLILLFINILFQLISTINVNVTNLFTSPLLTLYIIIGLGLYICYQYFMATSKFDLNLTGNIYLNDVSKLNETEIYSLFYPRTINDIEYLISKAKSQGKTISMRGQAHTMGGQTLPSRRNKNKNYVCDLKYMNHVEYNEPTEEVSVEAGATWTQVIHTLNLYGRSPVIMQSYCTFSVAGTISVNAHGITSDDAMIESVISIEYIDMNGKRGECSRQKQSELFSLLVGGYGLFGIITRLRLKTVANVKTSLEYIRLQVKFSLHY</sequence>
<dbReference type="InterPro" id="IPR016169">
    <property type="entry name" value="FAD-bd_PCMH_sub2"/>
</dbReference>
<dbReference type="EMBL" id="CAJOBI010318983">
    <property type="protein sequence ID" value="CAF5181933.1"/>
    <property type="molecule type" value="Genomic_DNA"/>
</dbReference>